<gene>
    <name evidence="1" type="ORF">UX45_C0044G0002</name>
</gene>
<proteinExistence type="predicted"/>
<dbReference type="Proteomes" id="UP000034705">
    <property type="component" value="Unassembled WGS sequence"/>
</dbReference>
<sequence length="83" mass="8589">MRTEFSAVASVKVRMKENTRPAAPVIEVAASSVAASAISSKSMASEVISIVTAAASDPEPWIVKSLPPWIVKSLPPASAKVAI</sequence>
<dbReference type="AlphaFoldDB" id="A0A0G1PCH1"/>
<accession>A0A0G1PCH1</accession>
<comment type="caution">
    <text evidence="1">The sequence shown here is derived from an EMBL/GenBank/DDBJ whole genome shotgun (WGS) entry which is preliminary data.</text>
</comment>
<reference evidence="1 2" key="1">
    <citation type="journal article" date="2015" name="Nature">
        <title>rRNA introns, odd ribosomes, and small enigmatic genomes across a large radiation of phyla.</title>
        <authorList>
            <person name="Brown C.T."/>
            <person name="Hug L.A."/>
            <person name="Thomas B.C."/>
            <person name="Sharon I."/>
            <person name="Castelle C.J."/>
            <person name="Singh A."/>
            <person name="Wilkins M.J."/>
            <person name="Williams K.H."/>
            <person name="Banfield J.F."/>
        </authorList>
    </citation>
    <scope>NUCLEOTIDE SEQUENCE [LARGE SCALE GENOMIC DNA]</scope>
</reference>
<protein>
    <submittedName>
        <fullName evidence="1">Uncharacterized protein</fullName>
    </submittedName>
</protein>
<evidence type="ECO:0000313" key="1">
    <source>
        <dbReference type="EMBL" id="KKU30446.1"/>
    </source>
</evidence>
<organism evidence="1 2">
    <name type="scientific">Candidatus Uhrbacteria bacterium GW2011_GWF2_46_218</name>
    <dbReference type="NCBI Taxonomy" id="1619001"/>
    <lineage>
        <taxon>Bacteria</taxon>
        <taxon>Candidatus Uhriibacteriota</taxon>
    </lineage>
</organism>
<dbReference type="EMBL" id="LCMG01000044">
    <property type="protein sequence ID" value="KKU30446.1"/>
    <property type="molecule type" value="Genomic_DNA"/>
</dbReference>
<name>A0A0G1PCH1_9BACT</name>
<evidence type="ECO:0000313" key="2">
    <source>
        <dbReference type="Proteomes" id="UP000034705"/>
    </source>
</evidence>